<dbReference type="EMBL" id="CP067089">
    <property type="protein sequence ID" value="QQO08666.1"/>
    <property type="molecule type" value="Genomic_DNA"/>
</dbReference>
<keyword evidence="1" id="KW-0812">Transmembrane</keyword>
<keyword evidence="1" id="KW-0472">Membrane</keyword>
<dbReference type="Proteomes" id="UP000595917">
    <property type="component" value="Chromosome"/>
</dbReference>
<dbReference type="KEGG" id="bhc:JFL75_17315"/>
<dbReference type="Gene3D" id="1.20.1070.10">
    <property type="entry name" value="Rhodopsin 7-helix transmembrane proteins"/>
    <property type="match status" value="1"/>
</dbReference>
<keyword evidence="1" id="KW-1133">Transmembrane helix</keyword>
<gene>
    <name evidence="3" type="ORF">JFL75_17315</name>
</gene>
<sequence length="149" mass="16520">MKKSHAVGIAVTLLGAAAILMSMQIPVRNTTSDPGSRLFPMIASVALFVFGILIFLAAPKTKETDFLGRDGWQRLLLIAVELVAYLFGLKYLGFLISTPVFLFAFTTLLDREKKSRLVSRIIYSLVMTGLVWYVFKERLSVAMPAGVLF</sequence>
<organism evidence="3 4">
    <name type="scientific">Breznakiella homolactica</name>
    <dbReference type="NCBI Taxonomy" id="2798577"/>
    <lineage>
        <taxon>Bacteria</taxon>
        <taxon>Pseudomonadati</taxon>
        <taxon>Spirochaetota</taxon>
        <taxon>Spirochaetia</taxon>
        <taxon>Spirochaetales</taxon>
        <taxon>Breznakiellaceae</taxon>
        <taxon>Breznakiella</taxon>
    </lineage>
</organism>
<evidence type="ECO:0000313" key="3">
    <source>
        <dbReference type="EMBL" id="QQO08666.1"/>
    </source>
</evidence>
<reference evidence="3" key="1">
    <citation type="submission" date="2021-01" db="EMBL/GenBank/DDBJ databases">
        <title>Description of Breznakiella homolactica.</title>
        <authorList>
            <person name="Song Y."/>
            <person name="Brune A."/>
        </authorList>
    </citation>
    <scope>NUCLEOTIDE SEQUENCE</scope>
    <source>
        <strain evidence="3">RmG30</strain>
    </source>
</reference>
<protein>
    <submittedName>
        <fullName evidence="3">Tripartite tricarboxylate transporter TctB family protein</fullName>
    </submittedName>
</protein>
<proteinExistence type="predicted"/>
<dbReference type="InterPro" id="IPR009936">
    <property type="entry name" value="DUF1468"/>
</dbReference>
<accession>A0A7T7XLT8</accession>
<feature type="transmembrane region" description="Helical" evidence="1">
    <location>
        <begin position="38"/>
        <end position="59"/>
    </location>
</feature>
<dbReference type="Pfam" id="PF07331">
    <property type="entry name" value="TctB"/>
    <property type="match status" value="1"/>
</dbReference>
<name>A0A7T7XLT8_9SPIR</name>
<evidence type="ECO:0000313" key="4">
    <source>
        <dbReference type="Proteomes" id="UP000595917"/>
    </source>
</evidence>
<feature type="transmembrane region" description="Helical" evidence="1">
    <location>
        <begin position="117"/>
        <end position="135"/>
    </location>
</feature>
<keyword evidence="4" id="KW-1185">Reference proteome</keyword>
<dbReference type="RefSeq" id="WP_215625972.1">
    <property type="nucleotide sequence ID" value="NZ_CP067089.2"/>
</dbReference>
<feature type="domain" description="DUF1468" evidence="2">
    <location>
        <begin position="7"/>
        <end position="144"/>
    </location>
</feature>
<evidence type="ECO:0000259" key="2">
    <source>
        <dbReference type="Pfam" id="PF07331"/>
    </source>
</evidence>
<evidence type="ECO:0000256" key="1">
    <source>
        <dbReference type="SAM" id="Phobius"/>
    </source>
</evidence>
<dbReference type="AlphaFoldDB" id="A0A7T7XLT8"/>